<sequence length="50" mass="5535">MLENSPARFDVNFAGPKDSDVDEDSLKDVKVFTFPGGPGKLPLRRRNTSL</sequence>
<feature type="non-terminal residue" evidence="2">
    <location>
        <position position="50"/>
    </location>
</feature>
<dbReference type="InParanoid" id="A0A177BZM1"/>
<dbReference type="Proteomes" id="UP000077069">
    <property type="component" value="Unassembled WGS sequence"/>
</dbReference>
<accession>A0A177BZM1</accession>
<keyword evidence="3" id="KW-1185">Reference proteome</keyword>
<dbReference type="RefSeq" id="XP_018031030.1">
    <property type="nucleotide sequence ID" value="XM_018179466.1"/>
</dbReference>
<protein>
    <submittedName>
        <fullName evidence="2">Uncharacterized protein</fullName>
    </submittedName>
</protein>
<dbReference type="GeneID" id="28762952"/>
<feature type="region of interest" description="Disordered" evidence="1">
    <location>
        <begin position="1"/>
        <end position="22"/>
    </location>
</feature>
<dbReference type="EMBL" id="KV441559">
    <property type="protein sequence ID" value="OAG00665.1"/>
    <property type="molecule type" value="Genomic_DNA"/>
</dbReference>
<reference evidence="2 3" key="1">
    <citation type="submission" date="2016-05" db="EMBL/GenBank/DDBJ databases">
        <title>Comparative analysis of secretome profiles of manganese(II)-oxidizing ascomycete fungi.</title>
        <authorList>
            <consortium name="DOE Joint Genome Institute"/>
            <person name="Zeiner C.A."/>
            <person name="Purvine S.O."/>
            <person name="Zink E.M."/>
            <person name="Wu S."/>
            <person name="Pasa-Tolic L."/>
            <person name="Chaput D.L."/>
            <person name="Haridas S."/>
            <person name="Grigoriev I.V."/>
            <person name="Santelli C.M."/>
            <person name="Hansel C.M."/>
        </authorList>
    </citation>
    <scope>NUCLEOTIDE SEQUENCE [LARGE SCALE GENOMIC DNA]</scope>
    <source>
        <strain evidence="2 3">AP3s5-JAC2a</strain>
    </source>
</reference>
<evidence type="ECO:0000313" key="2">
    <source>
        <dbReference type="EMBL" id="OAG00665.1"/>
    </source>
</evidence>
<gene>
    <name evidence="2" type="ORF">CC84DRAFT_1168725</name>
</gene>
<proteinExistence type="predicted"/>
<evidence type="ECO:0000313" key="3">
    <source>
        <dbReference type="Proteomes" id="UP000077069"/>
    </source>
</evidence>
<dbReference type="OrthoDB" id="10250105at2759"/>
<evidence type="ECO:0000256" key="1">
    <source>
        <dbReference type="SAM" id="MobiDB-lite"/>
    </source>
</evidence>
<name>A0A177BZM1_9PLEO</name>
<dbReference type="AlphaFoldDB" id="A0A177BZM1"/>
<organism evidence="2 3">
    <name type="scientific">Paraphaeosphaeria sporulosa</name>
    <dbReference type="NCBI Taxonomy" id="1460663"/>
    <lineage>
        <taxon>Eukaryota</taxon>
        <taxon>Fungi</taxon>
        <taxon>Dikarya</taxon>
        <taxon>Ascomycota</taxon>
        <taxon>Pezizomycotina</taxon>
        <taxon>Dothideomycetes</taxon>
        <taxon>Pleosporomycetidae</taxon>
        <taxon>Pleosporales</taxon>
        <taxon>Massarineae</taxon>
        <taxon>Didymosphaeriaceae</taxon>
        <taxon>Paraphaeosphaeria</taxon>
    </lineage>
</organism>